<protein>
    <submittedName>
        <fullName evidence="1">Uncharacterized protein</fullName>
    </submittedName>
</protein>
<keyword evidence="2" id="KW-1185">Reference proteome</keyword>
<evidence type="ECO:0000313" key="2">
    <source>
        <dbReference type="Proteomes" id="UP000015104"/>
    </source>
</evidence>
<dbReference type="EnsemblMetazoa" id="tetur01g14110.1">
    <property type="protein sequence ID" value="tetur01g14110.1"/>
    <property type="gene ID" value="tetur01g14110"/>
</dbReference>
<evidence type="ECO:0000313" key="1">
    <source>
        <dbReference type="EnsemblMetazoa" id="tetur01g14110.1"/>
    </source>
</evidence>
<proteinExistence type="predicted"/>
<dbReference type="HOGENOM" id="CLU_3423429_0_0_1"/>
<dbReference type="Proteomes" id="UP000015104">
    <property type="component" value="Unassembled WGS sequence"/>
</dbReference>
<dbReference type="EMBL" id="CAEY01000480">
    <property type="status" value="NOT_ANNOTATED_CDS"/>
    <property type="molecule type" value="Genomic_DNA"/>
</dbReference>
<accession>T1JTH1</accession>
<name>T1JTH1_TETUR</name>
<sequence length="23" mass="2763">MYNSVEISVEITIWSLKAECRYQ</sequence>
<organism evidence="1 2">
    <name type="scientific">Tetranychus urticae</name>
    <name type="common">Two-spotted spider mite</name>
    <dbReference type="NCBI Taxonomy" id="32264"/>
    <lineage>
        <taxon>Eukaryota</taxon>
        <taxon>Metazoa</taxon>
        <taxon>Ecdysozoa</taxon>
        <taxon>Arthropoda</taxon>
        <taxon>Chelicerata</taxon>
        <taxon>Arachnida</taxon>
        <taxon>Acari</taxon>
        <taxon>Acariformes</taxon>
        <taxon>Trombidiformes</taxon>
        <taxon>Prostigmata</taxon>
        <taxon>Eleutherengona</taxon>
        <taxon>Raphignathae</taxon>
        <taxon>Tetranychoidea</taxon>
        <taxon>Tetranychidae</taxon>
        <taxon>Tetranychus</taxon>
    </lineage>
</organism>
<dbReference type="AlphaFoldDB" id="T1JTH1"/>
<reference evidence="2" key="1">
    <citation type="submission" date="2011-08" db="EMBL/GenBank/DDBJ databases">
        <authorList>
            <person name="Rombauts S."/>
        </authorList>
    </citation>
    <scope>NUCLEOTIDE SEQUENCE</scope>
    <source>
        <strain evidence="2">London</strain>
    </source>
</reference>
<reference evidence="1" key="2">
    <citation type="submission" date="2015-06" db="UniProtKB">
        <authorList>
            <consortium name="EnsemblMetazoa"/>
        </authorList>
    </citation>
    <scope>IDENTIFICATION</scope>
</reference>